<dbReference type="PANTHER" id="PTHR24559:SF436">
    <property type="entry name" value="RNA-DIRECTED DNA POLYMERASE HOMOLOG"/>
    <property type="match status" value="1"/>
</dbReference>
<dbReference type="PANTHER" id="PTHR24559">
    <property type="entry name" value="TRANSPOSON TY3-I GAG-POL POLYPROTEIN"/>
    <property type="match status" value="1"/>
</dbReference>
<dbReference type="CDD" id="cd01647">
    <property type="entry name" value="RT_LTR"/>
    <property type="match status" value="1"/>
</dbReference>
<dbReference type="Gene3D" id="3.30.70.270">
    <property type="match status" value="1"/>
</dbReference>
<evidence type="ECO:0000313" key="3">
    <source>
        <dbReference type="EMBL" id="RVW79703.1"/>
    </source>
</evidence>
<gene>
    <name evidence="3" type="primary">RRPO_93</name>
    <name evidence="3" type="ORF">CK203_042379</name>
</gene>
<dbReference type="EMBL" id="QGNW01000276">
    <property type="protein sequence ID" value="RVW79703.1"/>
    <property type="molecule type" value="Genomic_DNA"/>
</dbReference>
<dbReference type="SUPFAM" id="SSF56672">
    <property type="entry name" value="DNA/RNA polymerases"/>
    <property type="match status" value="1"/>
</dbReference>
<name>A0A438H5R3_VITVI</name>
<feature type="region of interest" description="Disordered" evidence="1">
    <location>
        <begin position="114"/>
        <end position="134"/>
    </location>
</feature>
<dbReference type="InterPro" id="IPR043502">
    <property type="entry name" value="DNA/RNA_pol_sf"/>
</dbReference>
<proteinExistence type="predicted"/>
<dbReference type="Gene3D" id="3.10.10.10">
    <property type="entry name" value="HIV Type 1 Reverse Transcriptase, subunit A, domain 1"/>
    <property type="match status" value="1"/>
</dbReference>
<dbReference type="Pfam" id="PF00078">
    <property type="entry name" value="RVT_1"/>
    <property type="match status" value="1"/>
</dbReference>
<keyword evidence="3" id="KW-0808">Transferase</keyword>
<organism evidence="3 4">
    <name type="scientific">Vitis vinifera</name>
    <name type="common">Grape</name>
    <dbReference type="NCBI Taxonomy" id="29760"/>
    <lineage>
        <taxon>Eukaryota</taxon>
        <taxon>Viridiplantae</taxon>
        <taxon>Streptophyta</taxon>
        <taxon>Embryophyta</taxon>
        <taxon>Tracheophyta</taxon>
        <taxon>Spermatophyta</taxon>
        <taxon>Magnoliopsida</taxon>
        <taxon>eudicotyledons</taxon>
        <taxon>Gunneridae</taxon>
        <taxon>Pentapetalae</taxon>
        <taxon>rosids</taxon>
        <taxon>Vitales</taxon>
        <taxon>Vitaceae</taxon>
        <taxon>Viteae</taxon>
        <taxon>Vitis</taxon>
    </lineage>
</organism>
<keyword evidence="3" id="KW-0695">RNA-directed DNA polymerase</keyword>
<dbReference type="InterPro" id="IPR000477">
    <property type="entry name" value="RT_dom"/>
</dbReference>
<feature type="compositionally biased region" description="Basic residues" evidence="1">
    <location>
        <begin position="205"/>
        <end position="222"/>
    </location>
</feature>
<accession>A0A438H5R3</accession>
<protein>
    <submittedName>
        <fullName evidence="3">RNA-directed DNA polymerase-like</fullName>
    </submittedName>
</protein>
<dbReference type="Proteomes" id="UP000288805">
    <property type="component" value="Unassembled WGS sequence"/>
</dbReference>
<feature type="region of interest" description="Disordered" evidence="1">
    <location>
        <begin position="194"/>
        <end position="234"/>
    </location>
</feature>
<keyword evidence="3" id="KW-0548">Nucleotidyltransferase</keyword>
<evidence type="ECO:0000313" key="4">
    <source>
        <dbReference type="Proteomes" id="UP000288805"/>
    </source>
</evidence>
<dbReference type="InterPro" id="IPR043128">
    <property type="entry name" value="Rev_trsase/Diguanyl_cyclase"/>
</dbReference>
<reference evidence="3 4" key="1">
    <citation type="journal article" date="2018" name="PLoS Genet.">
        <title>Population sequencing reveals clonal diversity and ancestral inbreeding in the grapevine cultivar Chardonnay.</title>
        <authorList>
            <person name="Roach M.J."/>
            <person name="Johnson D.L."/>
            <person name="Bohlmann J."/>
            <person name="van Vuuren H.J."/>
            <person name="Jones S.J."/>
            <person name="Pretorius I.S."/>
            <person name="Schmidt S.A."/>
            <person name="Borneman A.R."/>
        </authorList>
    </citation>
    <scope>NUCLEOTIDE SEQUENCE [LARGE SCALE GENOMIC DNA]</scope>
    <source>
        <strain evidence="4">cv. Chardonnay</strain>
        <tissue evidence="3">Leaf</tissue>
    </source>
</reference>
<feature type="domain" description="Reverse transcriptase" evidence="2">
    <location>
        <begin position="387"/>
        <end position="478"/>
    </location>
</feature>
<comment type="caution">
    <text evidence="3">The sequence shown here is derived from an EMBL/GenBank/DDBJ whole genome shotgun (WGS) entry which is preliminary data.</text>
</comment>
<feature type="region of interest" description="Disordered" evidence="1">
    <location>
        <begin position="261"/>
        <end position="292"/>
    </location>
</feature>
<evidence type="ECO:0000256" key="1">
    <source>
        <dbReference type="SAM" id="MobiDB-lite"/>
    </source>
</evidence>
<dbReference type="InterPro" id="IPR053134">
    <property type="entry name" value="RNA-dir_DNA_polymerase"/>
</dbReference>
<feature type="compositionally biased region" description="Basic and acidic residues" evidence="1">
    <location>
        <begin position="262"/>
        <end position="273"/>
    </location>
</feature>
<dbReference type="GO" id="GO:0003964">
    <property type="term" value="F:RNA-directed DNA polymerase activity"/>
    <property type="evidence" value="ECO:0007669"/>
    <property type="project" value="UniProtKB-KW"/>
</dbReference>
<dbReference type="AlphaFoldDB" id="A0A438H5R3"/>
<evidence type="ECO:0000259" key="2">
    <source>
        <dbReference type="Pfam" id="PF00078"/>
    </source>
</evidence>
<sequence>MVVVLMVGAKRHLELKKCLQLGGYASSSSNWVVMQAVVAVVGVTSSIKPTPKMIGGSATESLVGKDCSNGRNVGEWPRENGTVASWEKHIVGEIQSYGEEITVLKKVVLQGCSSGPKAPPKVRVPEPKGSNGNRNVKELENFLWDMEQFFRVAHVPDGEKVSITSMRQGVRDLPTTMTIVDCLVDYKMGGAISTMQKPKSEGSKKAKVKGKTSKKSRWKKQNKKDDKEESDSETLPVVNPLQLLNVIHVVPLIISWPPKRQTSWDEVRNDTSRIKAANSKGPEDPRGSQECSHASGLDPIFGWIGSVGRKTTLFRAGLEGKGWCLIEIKEGQFVEVPDSVNKAPNSSPLQDVSCRIVGATQIVEVIIGYRPDPTLKGSIWCTSVVPKKHDASLRMCVDYRALNKVTIKNNYPIPLVAELFDRLLKASYFTKLDLRSGYWQVRIVAGDEGKTTCVTRYGSYEFLVMPFGLTNAPSTFSINE</sequence>